<dbReference type="RefSeq" id="WP_079588894.1">
    <property type="nucleotide sequence ID" value="NZ_DAMCMJ010000014.1"/>
</dbReference>
<dbReference type="Proteomes" id="UP000243406">
    <property type="component" value="Unassembled WGS sequence"/>
</dbReference>
<dbReference type="InterPro" id="IPR052364">
    <property type="entry name" value="Rubrerythrin"/>
</dbReference>
<dbReference type="SUPFAM" id="SSF47240">
    <property type="entry name" value="Ferritin-like"/>
    <property type="match status" value="1"/>
</dbReference>
<dbReference type="InterPro" id="IPR009078">
    <property type="entry name" value="Ferritin-like_SF"/>
</dbReference>
<dbReference type="OrthoDB" id="9799749at2"/>
<dbReference type="InterPro" id="IPR024934">
    <property type="entry name" value="Rubredoxin-like_dom"/>
</dbReference>
<dbReference type="CDD" id="cd01041">
    <property type="entry name" value="Rubrerythrin"/>
    <property type="match status" value="1"/>
</dbReference>
<dbReference type="PANTHER" id="PTHR43865">
    <property type="entry name" value="RUBRERYTHRIN-RELATED"/>
    <property type="match status" value="1"/>
</dbReference>
<proteinExistence type="predicted"/>
<accession>A0A1T5AHX0</accession>
<keyword evidence="2" id="KW-0813">Transport</keyword>
<dbReference type="GO" id="GO:0016491">
    <property type="term" value="F:oxidoreductase activity"/>
    <property type="evidence" value="ECO:0007669"/>
    <property type="project" value="InterPro"/>
</dbReference>
<protein>
    <submittedName>
        <fullName evidence="8">Rubrerythrin</fullName>
    </submittedName>
</protein>
<organism evidence="8 9">
    <name type="scientific">Acetoanaerobium noterae</name>
    <dbReference type="NCBI Taxonomy" id="745369"/>
    <lineage>
        <taxon>Bacteria</taxon>
        <taxon>Bacillati</taxon>
        <taxon>Bacillota</taxon>
        <taxon>Clostridia</taxon>
        <taxon>Peptostreptococcales</taxon>
        <taxon>Filifactoraceae</taxon>
        <taxon>Acetoanaerobium</taxon>
    </lineage>
</organism>
<evidence type="ECO:0000256" key="2">
    <source>
        <dbReference type="ARBA" id="ARBA00022448"/>
    </source>
</evidence>
<dbReference type="PANTHER" id="PTHR43865:SF1">
    <property type="entry name" value="RUBRERYTHRIN-RELATED"/>
    <property type="match status" value="1"/>
</dbReference>
<evidence type="ECO:0000313" key="8">
    <source>
        <dbReference type="EMBL" id="SKB34588.1"/>
    </source>
</evidence>
<dbReference type="Gene3D" id="2.20.28.10">
    <property type="match status" value="1"/>
</dbReference>
<keyword evidence="5" id="KW-0408">Iron</keyword>
<keyword evidence="4" id="KW-0249">Electron transport</keyword>
<evidence type="ECO:0000256" key="4">
    <source>
        <dbReference type="ARBA" id="ARBA00022982"/>
    </source>
</evidence>
<dbReference type="PROSITE" id="PS50903">
    <property type="entry name" value="RUBREDOXIN_LIKE"/>
    <property type="match status" value="1"/>
</dbReference>
<dbReference type="InterPro" id="IPR048574">
    <property type="entry name" value="RUBY_RBDX"/>
</dbReference>
<dbReference type="AlphaFoldDB" id="A0A1T5AHX0"/>
<dbReference type="Pfam" id="PF02915">
    <property type="entry name" value="Rubrerythrin"/>
    <property type="match status" value="1"/>
</dbReference>
<dbReference type="EMBL" id="FUYN01000002">
    <property type="protein sequence ID" value="SKB34588.1"/>
    <property type="molecule type" value="Genomic_DNA"/>
</dbReference>
<dbReference type="NCBIfam" id="NF045767">
    <property type="entry name" value="RuberyRbr"/>
    <property type="match status" value="1"/>
</dbReference>
<keyword evidence="3" id="KW-0479">Metal-binding</keyword>
<dbReference type="SUPFAM" id="SSF57802">
    <property type="entry name" value="Rubredoxin-like"/>
    <property type="match status" value="1"/>
</dbReference>
<evidence type="ECO:0000259" key="6">
    <source>
        <dbReference type="PROSITE" id="PS50903"/>
    </source>
</evidence>
<reference evidence="9" key="1">
    <citation type="submission" date="2017-02" db="EMBL/GenBank/DDBJ databases">
        <authorList>
            <person name="Varghese N."/>
            <person name="Submissions S."/>
        </authorList>
    </citation>
    <scope>NUCLEOTIDE SEQUENCE [LARGE SCALE GENOMIC DNA]</scope>
    <source>
        <strain evidence="9">ATCC 35199</strain>
    </source>
</reference>
<keyword evidence="9" id="KW-1185">Reference proteome</keyword>
<dbReference type="Pfam" id="PF21349">
    <property type="entry name" value="RUBY_RBDX"/>
    <property type="match status" value="1"/>
</dbReference>
<evidence type="ECO:0000256" key="3">
    <source>
        <dbReference type="ARBA" id="ARBA00022723"/>
    </source>
</evidence>
<feature type="domain" description="Ferritin-like diiron" evidence="7">
    <location>
        <begin position="5"/>
        <end position="155"/>
    </location>
</feature>
<feature type="domain" description="Rubredoxin-like" evidence="6">
    <location>
        <begin position="162"/>
        <end position="196"/>
    </location>
</feature>
<sequence length="200" mass="22781">MAEKSLKGTRTLGNLIKAFAGESQARGRYNMFAEVAEREGFMRIAEVFNETADNERIHAKIFYDHAVAGLEGEEFPVALHVDADYPVVMGNTYTNLVAAAMGENEEWTELYPEFARIADEEGFPKVAASFRMIVDIEKDHEERYRTLAEHVKAENVFKREDKELWKCMCCGYIFDGSAAPAMCPVCKQPKAFFKLHCERF</sequence>
<dbReference type="PROSITE" id="PS50905">
    <property type="entry name" value="FERRITIN_LIKE"/>
    <property type="match status" value="1"/>
</dbReference>
<dbReference type="GO" id="GO:0005506">
    <property type="term" value="F:iron ion binding"/>
    <property type="evidence" value="ECO:0007669"/>
    <property type="project" value="InterPro"/>
</dbReference>
<evidence type="ECO:0000256" key="1">
    <source>
        <dbReference type="ARBA" id="ARBA00001965"/>
    </source>
</evidence>
<evidence type="ECO:0000313" key="9">
    <source>
        <dbReference type="Proteomes" id="UP000243406"/>
    </source>
</evidence>
<name>A0A1T5AHX0_9FIRM</name>
<evidence type="ECO:0000256" key="5">
    <source>
        <dbReference type="ARBA" id="ARBA00023004"/>
    </source>
</evidence>
<dbReference type="InterPro" id="IPR009040">
    <property type="entry name" value="Ferritin-like_diiron"/>
</dbReference>
<dbReference type="Gene3D" id="1.20.1260.10">
    <property type="match status" value="1"/>
</dbReference>
<dbReference type="InterPro" id="IPR003251">
    <property type="entry name" value="Rr_diiron-bd_dom"/>
</dbReference>
<evidence type="ECO:0000259" key="7">
    <source>
        <dbReference type="PROSITE" id="PS50905"/>
    </source>
</evidence>
<gene>
    <name evidence="8" type="ORF">SAMN02745120_0946</name>
</gene>
<dbReference type="InterPro" id="IPR012347">
    <property type="entry name" value="Ferritin-like"/>
</dbReference>
<comment type="cofactor">
    <cofactor evidence="1">
        <name>Fe(3+)</name>
        <dbReference type="ChEBI" id="CHEBI:29034"/>
    </cofactor>
</comment>